<dbReference type="Proteomes" id="UP001443914">
    <property type="component" value="Unassembled WGS sequence"/>
</dbReference>
<dbReference type="PANTHER" id="PTHR31669:SF299">
    <property type="entry name" value="PROTEIN FAR1-RELATED SEQUENCE"/>
    <property type="match status" value="1"/>
</dbReference>
<dbReference type="PANTHER" id="PTHR31669">
    <property type="entry name" value="PROTEIN FAR1-RELATED SEQUENCE 10-RELATED"/>
    <property type="match status" value="1"/>
</dbReference>
<keyword evidence="4 6" id="KW-0862">Zinc</keyword>
<keyword evidence="3 5" id="KW-0863">Zinc-finger</keyword>
<dbReference type="InterPro" id="IPR007527">
    <property type="entry name" value="Znf_SWIM"/>
</dbReference>
<evidence type="ECO:0000256" key="5">
    <source>
        <dbReference type="PROSITE-ProRule" id="PRU00325"/>
    </source>
</evidence>
<evidence type="ECO:0000256" key="7">
    <source>
        <dbReference type="SAM" id="MobiDB-lite"/>
    </source>
</evidence>
<dbReference type="PROSITE" id="PS50966">
    <property type="entry name" value="ZF_SWIM"/>
    <property type="match status" value="1"/>
</dbReference>
<comment type="function">
    <text evidence="6">Putative transcription activator involved in regulating light control of development.</text>
</comment>
<dbReference type="GO" id="GO:0008270">
    <property type="term" value="F:zinc ion binding"/>
    <property type="evidence" value="ECO:0007669"/>
    <property type="project" value="UniProtKB-UniRule"/>
</dbReference>
<dbReference type="AlphaFoldDB" id="A0AAW1GUB8"/>
<keyword evidence="6" id="KW-0539">Nucleus</keyword>
<keyword evidence="2 6" id="KW-0479">Metal-binding</keyword>
<proteinExistence type="inferred from homology"/>
<evidence type="ECO:0000256" key="1">
    <source>
        <dbReference type="ARBA" id="ARBA00005889"/>
    </source>
</evidence>
<dbReference type="EMBL" id="JBDFQZ010000014">
    <property type="protein sequence ID" value="KAK9666638.1"/>
    <property type="molecule type" value="Genomic_DNA"/>
</dbReference>
<evidence type="ECO:0000313" key="9">
    <source>
        <dbReference type="EMBL" id="KAK9666638.1"/>
    </source>
</evidence>
<feature type="domain" description="SWIM-type" evidence="8">
    <location>
        <begin position="203"/>
        <end position="241"/>
    </location>
</feature>
<name>A0AAW1GUB8_SAPOF</name>
<comment type="caution">
    <text evidence="9">The sequence shown here is derived from an EMBL/GenBank/DDBJ whole genome shotgun (WGS) entry which is preliminary data.</text>
</comment>
<protein>
    <recommendedName>
        <fullName evidence="6">Protein FAR1-RELATED SEQUENCE</fullName>
    </recommendedName>
</protein>
<accession>A0AAW1GUB8</accession>
<evidence type="ECO:0000256" key="6">
    <source>
        <dbReference type="RuleBase" id="RU367018"/>
    </source>
</evidence>
<sequence length="468" mass="53848">MATDISSTLCVAYLSERGHSSQILSHVFAQFKDFSRDFSSCVYDYDHEDDFLDAWNNMLTKYDLQSNDWLKRMFNKKEKWALVYGRDTFCADMTTTQRSESMNKVIKHYVSYKYDLRRFIFHFERLLNDRRYDEKTADFKADQTNVVLPFPVEILKHAASVYTPAMFKLFQIELSKSYDCAIVDNSEGGVVLMYLVCPYKKHYRYSVKYDTEEESILCSCRKFEFGGMLCSHVLKVFSTRGITQIPKGYILERWAKGKKNGSVMTSKQKPNNVDPKVITAICYRDLCRLTTRLSARAAENEDAYEMVKDTLIKLLEKVGLNNAFMGNEPARVQDHNVIVDSTGVSKIVRGIKAKPKTVKSSKRPNGALESSRKTRKTRTTKDKEMPQVAQTTTLSQISEVNRTNAQLESQIVSTNILQPQQASNQILHSYQALLTMDYPAAESFMHELLEPMHQTNKDQQPHGEGRQD</sequence>
<evidence type="ECO:0000256" key="4">
    <source>
        <dbReference type="ARBA" id="ARBA00022833"/>
    </source>
</evidence>
<dbReference type="Pfam" id="PF04434">
    <property type="entry name" value="SWIM"/>
    <property type="match status" value="1"/>
</dbReference>
<reference evidence="9" key="1">
    <citation type="submission" date="2024-03" db="EMBL/GenBank/DDBJ databases">
        <title>WGS assembly of Saponaria officinalis var. Norfolk2.</title>
        <authorList>
            <person name="Jenkins J."/>
            <person name="Shu S."/>
            <person name="Grimwood J."/>
            <person name="Barry K."/>
            <person name="Goodstein D."/>
            <person name="Schmutz J."/>
            <person name="Leebens-Mack J."/>
            <person name="Osbourn A."/>
        </authorList>
    </citation>
    <scope>NUCLEOTIDE SEQUENCE [LARGE SCALE GENOMIC DNA]</scope>
    <source>
        <strain evidence="9">JIC</strain>
    </source>
</reference>
<feature type="region of interest" description="Disordered" evidence="7">
    <location>
        <begin position="354"/>
        <end position="387"/>
    </location>
</feature>
<evidence type="ECO:0000256" key="3">
    <source>
        <dbReference type="ARBA" id="ARBA00022771"/>
    </source>
</evidence>
<dbReference type="InterPro" id="IPR006564">
    <property type="entry name" value="Znf_PMZ"/>
</dbReference>
<evidence type="ECO:0000259" key="8">
    <source>
        <dbReference type="PROSITE" id="PS50966"/>
    </source>
</evidence>
<comment type="similarity">
    <text evidence="1 6">Belongs to the FHY3/FAR1 family.</text>
</comment>
<dbReference type="InterPro" id="IPR031052">
    <property type="entry name" value="FHY3/FAR1"/>
</dbReference>
<comment type="subcellular location">
    <subcellularLocation>
        <location evidence="6">Nucleus</location>
    </subcellularLocation>
</comment>
<dbReference type="GO" id="GO:0005634">
    <property type="term" value="C:nucleus"/>
    <property type="evidence" value="ECO:0007669"/>
    <property type="project" value="UniProtKB-SubCell"/>
</dbReference>
<organism evidence="9 10">
    <name type="scientific">Saponaria officinalis</name>
    <name type="common">Common soapwort</name>
    <name type="synonym">Lychnis saponaria</name>
    <dbReference type="NCBI Taxonomy" id="3572"/>
    <lineage>
        <taxon>Eukaryota</taxon>
        <taxon>Viridiplantae</taxon>
        <taxon>Streptophyta</taxon>
        <taxon>Embryophyta</taxon>
        <taxon>Tracheophyta</taxon>
        <taxon>Spermatophyta</taxon>
        <taxon>Magnoliopsida</taxon>
        <taxon>eudicotyledons</taxon>
        <taxon>Gunneridae</taxon>
        <taxon>Pentapetalae</taxon>
        <taxon>Caryophyllales</taxon>
        <taxon>Caryophyllaceae</taxon>
        <taxon>Caryophylleae</taxon>
        <taxon>Saponaria</taxon>
    </lineage>
</organism>
<keyword evidence="10" id="KW-1185">Reference proteome</keyword>
<gene>
    <name evidence="9" type="ORF">RND81_14G200200</name>
</gene>
<evidence type="ECO:0000256" key="2">
    <source>
        <dbReference type="ARBA" id="ARBA00022723"/>
    </source>
</evidence>
<evidence type="ECO:0000313" key="10">
    <source>
        <dbReference type="Proteomes" id="UP001443914"/>
    </source>
</evidence>
<dbReference type="GO" id="GO:0006355">
    <property type="term" value="P:regulation of DNA-templated transcription"/>
    <property type="evidence" value="ECO:0007669"/>
    <property type="project" value="UniProtKB-UniRule"/>
</dbReference>
<dbReference type="SMART" id="SM00575">
    <property type="entry name" value="ZnF_PMZ"/>
    <property type="match status" value="1"/>
</dbReference>